<accession>A0A7D5IP98</accession>
<dbReference type="RefSeq" id="WP_176965201.1">
    <property type="nucleotide sequence ID" value="NZ_CP058215.1"/>
</dbReference>
<gene>
    <name evidence="1" type="ORF">HWN40_07770</name>
</gene>
<organism evidence="1 2">
    <name type="scientific">Methanolobus zinderi</name>
    <dbReference type="NCBI Taxonomy" id="536044"/>
    <lineage>
        <taxon>Archaea</taxon>
        <taxon>Methanobacteriati</taxon>
        <taxon>Methanobacteriota</taxon>
        <taxon>Stenosarchaea group</taxon>
        <taxon>Methanomicrobia</taxon>
        <taxon>Methanosarcinales</taxon>
        <taxon>Methanosarcinaceae</taxon>
        <taxon>Methanolobus</taxon>
    </lineage>
</organism>
<keyword evidence="2" id="KW-1185">Reference proteome</keyword>
<evidence type="ECO:0000313" key="2">
    <source>
        <dbReference type="Proteomes" id="UP000509594"/>
    </source>
</evidence>
<dbReference type="GeneID" id="55821563"/>
<dbReference type="OrthoDB" id="125482at2157"/>
<sequence length="125" mass="13987">MLEANKEIYVLRENIIGLVMDVKVHEFVNKDTWHLHLALHVNDTLVGVSSANLGSSRYDYETVVAALQSLKNDYYNAIGSPMRYSEGKLVYLPADQGQGTRRPELTGIKYENNVHASDPTVALSH</sequence>
<name>A0A7D5IP98_9EURY</name>
<dbReference type="AlphaFoldDB" id="A0A7D5IP98"/>
<evidence type="ECO:0000313" key="1">
    <source>
        <dbReference type="EMBL" id="QLC50145.1"/>
    </source>
</evidence>
<dbReference type="EMBL" id="CP058215">
    <property type="protein sequence ID" value="QLC50145.1"/>
    <property type="molecule type" value="Genomic_DNA"/>
</dbReference>
<dbReference type="KEGG" id="mzi:HWN40_07770"/>
<proteinExistence type="predicted"/>
<protein>
    <submittedName>
        <fullName evidence="1">Uncharacterized protein</fullName>
    </submittedName>
</protein>
<reference evidence="1 2" key="1">
    <citation type="submission" date="2020-06" db="EMBL/GenBank/DDBJ databases">
        <title>Methanolobus halotolerans sp. nov., isolated from a saline lake Tus in Siberia.</title>
        <authorList>
            <person name="Shen Y."/>
            <person name="Chen S.-C."/>
            <person name="Lai M.-C."/>
            <person name="Huang H.-H."/>
            <person name="Chiu H.-H."/>
            <person name="Tang S.-L."/>
            <person name="Rogozin D.Y."/>
            <person name="Degermendzhy A.G."/>
        </authorList>
    </citation>
    <scope>NUCLEOTIDE SEQUENCE [LARGE SCALE GENOMIC DNA]</scope>
    <source>
        <strain evidence="1 2">DSM 21339</strain>
    </source>
</reference>
<dbReference type="Proteomes" id="UP000509594">
    <property type="component" value="Chromosome"/>
</dbReference>